<protein>
    <recommendedName>
        <fullName evidence="3">Gliding motility-associated C-terminal domain-containing protein</fullName>
    </recommendedName>
</protein>
<organism evidence="1 2">
    <name type="scientific">Tenacibaculum finnmarkense genomovar ulcerans</name>
    <dbReference type="NCBI Taxonomy" id="2781388"/>
    <lineage>
        <taxon>Bacteria</taxon>
        <taxon>Pseudomonadati</taxon>
        <taxon>Bacteroidota</taxon>
        <taxon>Flavobacteriia</taxon>
        <taxon>Flavobacteriales</taxon>
        <taxon>Flavobacteriaceae</taxon>
        <taxon>Tenacibaculum</taxon>
        <taxon>Tenacibaculum finnmarkense</taxon>
    </lineage>
</organism>
<reference evidence="1 2" key="1">
    <citation type="submission" date="2017-11" db="EMBL/GenBank/DDBJ databases">
        <authorList>
            <person name="Duchaud E."/>
        </authorList>
    </citation>
    <scope>NUCLEOTIDE SEQUENCE [LARGE SCALE GENOMIC DNA]</scope>
    <source>
        <strain evidence="1 2">TNO010</strain>
    </source>
</reference>
<gene>
    <name evidence="1" type="ORF">TNO010_120127</name>
</gene>
<dbReference type="EMBL" id="OENE01000004">
    <property type="protein sequence ID" value="SOS58323.1"/>
    <property type="molecule type" value="Genomic_DNA"/>
</dbReference>
<evidence type="ECO:0000313" key="2">
    <source>
        <dbReference type="Proteomes" id="UP000490060"/>
    </source>
</evidence>
<dbReference type="AlphaFoldDB" id="A0A2I2LDH4"/>
<dbReference type="Proteomes" id="UP000490060">
    <property type="component" value="Unassembled WGS sequence"/>
</dbReference>
<dbReference type="InterPro" id="IPR026341">
    <property type="entry name" value="T9SS_type_B"/>
</dbReference>
<dbReference type="RefSeq" id="WP_172504834.1">
    <property type="nucleotide sequence ID" value="NZ_OENE01000004.1"/>
</dbReference>
<accession>A0A2I2LDH4</accession>
<proteinExistence type="predicted"/>
<evidence type="ECO:0000313" key="1">
    <source>
        <dbReference type="EMBL" id="SOS58323.1"/>
    </source>
</evidence>
<dbReference type="Pfam" id="PF13585">
    <property type="entry name" value="CHU_C"/>
    <property type="match status" value="1"/>
</dbReference>
<name>A0A2I2LDH4_9FLAO</name>
<dbReference type="NCBIfam" id="TIGR04131">
    <property type="entry name" value="Bac_Flav_CTERM"/>
    <property type="match status" value="1"/>
</dbReference>
<evidence type="ECO:0008006" key="3">
    <source>
        <dbReference type="Google" id="ProtNLM"/>
    </source>
</evidence>
<sequence length="385" mass="43251">MKNLLFIILSTTVTFAQTAFKNMGTIQLHDDANIAFHTNLINDGDFRNSKGTAGFYSETETLTVSGAKKATFYNLDIAVTNNLVLETSLALTNDLSFMYGDVITDKSNLAISLEFNKHRFHVGEDDDKHINGYVMLRDTGTDEFRFPIGDGDNLRPMILPIQNKQNTFLGAYFYENPNTASTFGQFGQSFLTDQKQVFIDNVSTTEFWDLNGGSKTSVTLTWNDRSDIATLSKNSLEKLRVVGWSNDNDQWEDLGATEITGNLTEGTVTSSSFIPDKYQIITLASGFADSNNINLLISPNGDTKNETLVFKNLTKYDSNSLEIFNRWGNLVYNTENYKNDWTGESTGRFVVNSKDKLPAGTYFYILNYVIHGVSKTQKGWVYINR</sequence>